<accession>D8J8Q3</accession>
<gene>
    <name evidence="2" type="ordered locus">HacjB3_04235</name>
    <name evidence="3" type="ORF">C497_02597</name>
</gene>
<dbReference type="Proteomes" id="UP000011645">
    <property type="component" value="Unassembled WGS sequence"/>
</dbReference>
<dbReference type="KEGG" id="hje:HacjB3_04235"/>
<dbReference type="PATRIC" id="fig|795797.18.peg.852"/>
<evidence type="ECO:0000313" key="2">
    <source>
        <dbReference type="EMBL" id="ADJ14238.1"/>
    </source>
</evidence>
<dbReference type="Pfam" id="PF25956">
    <property type="entry name" value="DUF7993"/>
    <property type="match status" value="1"/>
</dbReference>
<reference evidence="3 5" key="2">
    <citation type="journal article" date="2014" name="PLoS Genet.">
        <title>Phylogenetically driven sequencing of extremely halophilic archaea reveals strategies for static and dynamic osmo-response.</title>
        <authorList>
            <person name="Becker E.A."/>
            <person name="Seitzer P.M."/>
            <person name="Tritt A."/>
            <person name="Larsen D."/>
            <person name="Krusor M."/>
            <person name="Yao A.I."/>
            <person name="Wu D."/>
            <person name="Madern D."/>
            <person name="Eisen J.A."/>
            <person name="Darling A.E."/>
            <person name="Facciotti M.T."/>
        </authorList>
    </citation>
    <scope>NUCLEOTIDE SEQUENCE [LARGE SCALE GENOMIC DNA]</scope>
    <source>
        <strain evidence="3">B3</strain>
        <strain evidence="5">DSM 18796 / CECT 7217 / JCM 14584 / KCTC 4019 / B3</strain>
    </source>
</reference>
<evidence type="ECO:0000313" key="4">
    <source>
        <dbReference type="Proteomes" id="UP000000390"/>
    </source>
</evidence>
<dbReference type="Proteomes" id="UP000000390">
    <property type="component" value="Chromosome"/>
</dbReference>
<dbReference type="RefSeq" id="WP_008414253.1">
    <property type="nucleotide sequence ID" value="NC_014297.1"/>
</dbReference>
<evidence type="ECO:0000313" key="5">
    <source>
        <dbReference type="Proteomes" id="UP000011645"/>
    </source>
</evidence>
<proteinExistence type="predicted"/>
<keyword evidence="5" id="KW-1185">Reference proteome</keyword>
<dbReference type="EMBL" id="AOHV01000009">
    <property type="protein sequence ID" value="ELY40500.1"/>
    <property type="molecule type" value="Genomic_DNA"/>
</dbReference>
<evidence type="ECO:0000313" key="3">
    <source>
        <dbReference type="EMBL" id="ELY40500.1"/>
    </source>
</evidence>
<protein>
    <recommendedName>
        <fullName evidence="1">DUF7993 domain-containing protein</fullName>
    </recommendedName>
</protein>
<dbReference type="STRING" id="795797.HacjB3_04235"/>
<dbReference type="eggNOG" id="arCOG04658">
    <property type="taxonomic scope" value="Archaea"/>
</dbReference>
<dbReference type="HOGENOM" id="CLU_159741_0_0_2"/>
<dbReference type="InterPro" id="IPR058306">
    <property type="entry name" value="DUF7993"/>
</dbReference>
<feature type="domain" description="DUF7993" evidence="1">
    <location>
        <begin position="1"/>
        <end position="123"/>
    </location>
</feature>
<reference evidence="2 4" key="1">
    <citation type="journal article" date="2010" name="J. Bacteriol.">
        <title>Complete genome sequence of Halalkalicoccus jeotgali B3(T), an extremely halophilic archaeon.</title>
        <authorList>
            <person name="Roh S.W."/>
            <person name="Nam Y.D."/>
            <person name="Nam S.H."/>
            <person name="Choi S.H."/>
            <person name="Park H.S."/>
            <person name="Bae J.W."/>
        </authorList>
    </citation>
    <scope>NUCLEOTIDE SEQUENCE [LARGE SCALE GENOMIC DNA]</scope>
    <source>
        <strain evidence="2">B3</strain>
        <strain evidence="4">DSM 18796 / CECT 7217 / JCM 14584 / KCTC 4019 / B3</strain>
    </source>
</reference>
<dbReference type="EMBL" id="CP002062">
    <property type="protein sequence ID" value="ADJ14238.1"/>
    <property type="molecule type" value="Genomic_DNA"/>
</dbReference>
<dbReference type="OrthoDB" id="242585at2157"/>
<dbReference type="AlphaFoldDB" id="D8J8Q3"/>
<organism evidence="2 4">
    <name type="scientific">Halalkalicoccus jeotgali (strain DSM 18796 / CECT 7217 / JCM 14584 / KCTC 4019 / B3)</name>
    <dbReference type="NCBI Taxonomy" id="795797"/>
    <lineage>
        <taxon>Archaea</taxon>
        <taxon>Methanobacteriati</taxon>
        <taxon>Methanobacteriota</taxon>
        <taxon>Stenosarchaea group</taxon>
        <taxon>Halobacteria</taxon>
        <taxon>Halobacteriales</taxon>
        <taxon>Halococcaceae</taxon>
        <taxon>Halalkalicoccus</taxon>
    </lineage>
</organism>
<evidence type="ECO:0000259" key="1">
    <source>
        <dbReference type="Pfam" id="PF25956"/>
    </source>
</evidence>
<name>D8J8Q3_HALJB</name>
<sequence length="125" mass="13128">MVEEHLADGRRIAQLLASEIDGRTDGSLDTLSVTEANPDVEPTANGAFAYAVAADGERLAGVYVHPDRVHLEFDAGHEAALTAAESATLRVRPKATHPPKTLVFVEDGAAVKRAVAVIESAAQSN</sequence>
<dbReference type="GeneID" id="9418647"/>